<dbReference type="Proteomes" id="UP000250462">
    <property type="component" value="Unassembled WGS sequence"/>
</dbReference>
<name>A0A329QPC4_9ACTN</name>
<evidence type="ECO:0000256" key="4">
    <source>
        <dbReference type="ARBA" id="ARBA00023002"/>
    </source>
</evidence>
<dbReference type="SUPFAM" id="SSF56014">
    <property type="entry name" value="Nitrite and sulphite reductase 4Fe-4S domain-like"/>
    <property type="match status" value="1"/>
</dbReference>
<dbReference type="NCBIfam" id="TIGR02435">
    <property type="entry name" value="CobG"/>
    <property type="match status" value="1"/>
</dbReference>
<accession>A0A329QPC4</accession>
<keyword evidence="4 8" id="KW-0560">Oxidoreductase</keyword>
<keyword evidence="1" id="KW-0004">4Fe-4S</keyword>
<dbReference type="AlphaFoldDB" id="A0A329QPC4"/>
<gene>
    <name evidence="8" type="primary">cobG</name>
    <name evidence="8" type="ORF">DPM12_11065</name>
</gene>
<sequence length="401" mass="41306">MGRSVRERTDACPGALTTHHAADGPLARIRVPGGAISAPQLAALAGGADECASGKLHLTSRANVQIRAVRDVDDLAARLSGAGLLPAPPHERVRNILASPMSGIRGGLTDVRHLVTELDAAICNEPRLTELPGRFQFGLDDGRGDLPPGSLDVGWRAVDDTSGALVVGGAASGLHAERNVAVPAMISAALAFLDLRAEDGSGAWRVRELDPTSLHRLPPMIMNTYRPMGSISVHDHRRGGGAESVGVYRHSTGDAVAIVAGVAFGTLTSAQLRLLAQLAPERAVVTPWRSVIVPGLDPDAAADVTARLDEAGFLLNPGDSALRVSACIGSPGCASSAADVRTDARAVLAELPAGPPIHISGCERRCGRPQAEHVDVVATSEGYVVNGGAPTGLSSIVPGRD</sequence>
<dbReference type="InterPro" id="IPR036136">
    <property type="entry name" value="Nit/Sulf_reduc_fer-like_dom_sf"/>
</dbReference>
<evidence type="ECO:0000259" key="7">
    <source>
        <dbReference type="Pfam" id="PF03460"/>
    </source>
</evidence>
<organism evidence="8 9">
    <name type="scientific">Phytoactinopolyspora halophila</name>
    <dbReference type="NCBI Taxonomy" id="1981511"/>
    <lineage>
        <taxon>Bacteria</taxon>
        <taxon>Bacillati</taxon>
        <taxon>Actinomycetota</taxon>
        <taxon>Actinomycetes</taxon>
        <taxon>Jiangellales</taxon>
        <taxon>Jiangellaceae</taxon>
        <taxon>Phytoactinopolyspora</taxon>
    </lineage>
</organism>
<protein>
    <submittedName>
        <fullName evidence="8">Precorrin-3B synthase</fullName>
        <ecNumber evidence="8">1.14.13.83</ecNumber>
    </submittedName>
</protein>
<evidence type="ECO:0000256" key="6">
    <source>
        <dbReference type="ARBA" id="ARBA00023014"/>
    </source>
</evidence>
<dbReference type="GO" id="GO:0043818">
    <property type="term" value="F:precorrin-3B synthase activity"/>
    <property type="evidence" value="ECO:0007669"/>
    <property type="project" value="UniProtKB-EC"/>
</dbReference>
<reference evidence="8 9" key="1">
    <citation type="submission" date="2018-06" db="EMBL/GenBank/DDBJ databases">
        <title>Phytoactinopolyspora halophila sp. nov., a novel halophilic actinomycete isolated from a saline soil in China.</title>
        <authorList>
            <person name="Tang S.-K."/>
        </authorList>
    </citation>
    <scope>NUCLEOTIDE SEQUENCE [LARGE SCALE GENOMIC DNA]</scope>
    <source>
        <strain evidence="8 9">YIM 96934</strain>
    </source>
</reference>
<dbReference type="PANTHER" id="PTHR32439:SF9">
    <property type="entry name" value="BLR3264 PROTEIN"/>
    <property type="match status" value="1"/>
</dbReference>
<evidence type="ECO:0000256" key="5">
    <source>
        <dbReference type="ARBA" id="ARBA00023004"/>
    </source>
</evidence>
<dbReference type="InterPro" id="IPR012798">
    <property type="entry name" value="Cbl_synth_CobG-like"/>
</dbReference>
<dbReference type="InterPro" id="IPR051329">
    <property type="entry name" value="NIR_SIR_4Fe-4S"/>
</dbReference>
<keyword evidence="6" id="KW-0411">Iron-sulfur</keyword>
<proteinExistence type="predicted"/>
<evidence type="ECO:0000313" key="8">
    <source>
        <dbReference type="EMBL" id="RAW14190.1"/>
    </source>
</evidence>
<dbReference type="EC" id="1.14.13.83" evidence="8"/>
<dbReference type="InterPro" id="IPR005117">
    <property type="entry name" value="NiRdtase/SiRdtase_haem-b_fer"/>
</dbReference>
<dbReference type="GO" id="GO:0046872">
    <property type="term" value="F:metal ion binding"/>
    <property type="evidence" value="ECO:0007669"/>
    <property type="project" value="UniProtKB-KW"/>
</dbReference>
<evidence type="ECO:0000256" key="2">
    <source>
        <dbReference type="ARBA" id="ARBA00022617"/>
    </source>
</evidence>
<dbReference type="Pfam" id="PF03460">
    <property type="entry name" value="NIR_SIR_ferr"/>
    <property type="match status" value="2"/>
</dbReference>
<keyword evidence="2" id="KW-0349">Heme</keyword>
<keyword evidence="3" id="KW-0479">Metal-binding</keyword>
<evidence type="ECO:0000256" key="1">
    <source>
        <dbReference type="ARBA" id="ARBA00022485"/>
    </source>
</evidence>
<keyword evidence="5" id="KW-0408">Iron</keyword>
<dbReference type="RefSeq" id="WP_112258384.1">
    <property type="nucleotide sequence ID" value="NZ_QMIG01000009.1"/>
</dbReference>
<keyword evidence="9" id="KW-1185">Reference proteome</keyword>
<feature type="domain" description="Nitrite/Sulfite reductase ferredoxin-like" evidence="7">
    <location>
        <begin position="27"/>
        <end position="79"/>
    </location>
</feature>
<dbReference type="Gene3D" id="3.30.413.10">
    <property type="entry name" value="Sulfite Reductase Hemoprotein, domain 1"/>
    <property type="match status" value="2"/>
</dbReference>
<dbReference type="GO" id="GO:0051539">
    <property type="term" value="F:4 iron, 4 sulfur cluster binding"/>
    <property type="evidence" value="ECO:0007669"/>
    <property type="project" value="UniProtKB-KW"/>
</dbReference>
<dbReference type="Gene3D" id="3.90.480.10">
    <property type="entry name" value="Sulfite Reductase Hemoprotein,Domain 2"/>
    <property type="match status" value="1"/>
</dbReference>
<dbReference type="EMBL" id="QMIG01000009">
    <property type="protein sequence ID" value="RAW14190.1"/>
    <property type="molecule type" value="Genomic_DNA"/>
</dbReference>
<dbReference type="InterPro" id="IPR045854">
    <property type="entry name" value="NO2/SO3_Rdtase_4Fe4S_sf"/>
</dbReference>
<dbReference type="PANTHER" id="PTHR32439">
    <property type="entry name" value="FERREDOXIN--NITRITE REDUCTASE, CHLOROPLASTIC"/>
    <property type="match status" value="1"/>
</dbReference>
<dbReference type="SUPFAM" id="SSF55124">
    <property type="entry name" value="Nitrite/Sulfite reductase N-terminal domain-like"/>
    <property type="match status" value="2"/>
</dbReference>
<dbReference type="OrthoDB" id="105450at2"/>
<feature type="domain" description="Nitrite/Sulfite reductase ferredoxin-like" evidence="7">
    <location>
        <begin position="250"/>
        <end position="311"/>
    </location>
</feature>
<comment type="caution">
    <text evidence="8">The sequence shown here is derived from an EMBL/GenBank/DDBJ whole genome shotgun (WGS) entry which is preliminary data.</text>
</comment>
<evidence type="ECO:0000256" key="3">
    <source>
        <dbReference type="ARBA" id="ARBA00022723"/>
    </source>
</evidence>
<evidence type="ECO:0000313" key="9">
    <source>
        <dbReference type="Proteomes" id="UP000250462"/>
    </source>
</evidence>